<dbReference type="Proteomes" id="UP000231019">
    <property type="component" value="Unassembled WGS sequence"/>
</dbReference>
<evidence type="ECO:0000313" key="3">
    <source>
        <dbReference type="Proteomes" id="UP000231019"/>
    </source>
</evidence>
<comment type="caution">
    <text evidence="2">The sequence shown here is derived from an EMBL/GenBank/DDBJ whole genome shotgun (WGS) entry which is preliminary data.</text>
</comment>
<dbReference type="PANTHER" id="PTHR43796">
    <property type="entry name" value="CARBOXYNORSPERMIDINE SYNTHASE"/>
    <property type="match status" value="1"/>
</dbReference>
<dbReference type="Gene3D" id="3.30.360.10">
    <property type="entry name" value="Dihydrodipicolinate Reductase, domain 2"/>
    <property type="match status" value="1"/>
</dbReference>
<dbReference type="Pfam" id="PF03435">
    <property type="entry name" value="Sacchrp_dh_NADP"/>
    <property type="match status" value="1"/>
</dbReference>
<sequence>MPESPAQDLMKHKSVLLLGGYGGVGQCLARLLLKETQIEIVIAGRRKEKADEFAATLNREYAGHRVNSRCVDASDYTCLVAAFEDVQLVIVLTTTPNLIKQIAQAALVADCDYLDILVGENTFQDLEPLNSSIKQQKRIFITQAGFHPGLPAVFIRYAAQYFDTYEKAIIAMAMNARFERAEQAVEIISLIAEFKAEVYKAGAWRNATYQEALTIDMGSKFGSMQVFPIQMPEIKSMPEMFSLNETGVYVSGFNWFVDYLVFPIIWVSQKIRKGWATGFLTQLFTWGVNTFSSPYQGVVFLNEAEGIKDNKKQRVRIIAEHDDAYLFTAIPVAALLKQYFKGCLPFGLGLMGHIVDVNELFSDMEKMGLHIRVEEQ</sequence>
<gene>
    <name evidence="2" type="ORF">COW36_09940</name>
</gene>
<protein>
    <recommendedName>
        <fullName evidence="1">Saccharopine dehydrogenase NADP binding domain-containing protein</fullName>
    </recommendedName>
</protein>
<feature type="domain" description="Saccharopine dehydrogenase NADP binding" evidence="1">
    <location>
        <begin position="15"/>
        <end position="118"/>
    </location>
</feature>
<dbReference type="Gene3D" id="3.40.50.720">
    <property type="entry name" value="NAD(P)-binding Rossmann-like Domain"/>
    <property type="match status" value="1"/>
</dbReference>
<dbReference type="InterPro" id="IPR036291">
    <property type="entry name" value="NAD(P)-bd_dom_sf"/>
</dbReference>
<dbReference type="AlphaFoldDB" id="A0A2M7G5B1"/>
<dbReference type="SUPFAM" id="SSF51735">
    <property type="entry name" value="NAD(P)-binding Rossmann-fold domains"/>
    <property type="match status" value="1"/>
</dbReference>
<dbReference type="EMBL" id="PFFQ01000028">
    <property type="protein sequence ID" value="PIW17120.1"/>
    <property type="molecule type" value="Genomic_DNA"/>
</dbReference>
<evidence type="ECO:0000313" key="2">
    <source>
        <dbReference type="EMBL" id="PIW17120.1"/>
    </source>
</evidence>
<accession>A0A2M7G5B1</accession>
<dbReference type="InterPro" id="IPR005097">
    <property type="entry name" value="Sacchrp_dh_NADP-bd"/>
</dbReference>
<reference evidence="2 3" key="1">
    <citation type="submission" date="2017-09" db="EMBL/GenBank/DDBJ databases">
        <title>Depth-based differentiation of microbial function through sediment-hosted aquifers and enrichment of novel symbionts in the deep terrestrial subsurface.</title>
        <authorList>
            <person name="Probst A.J."/>
            <person name="Ladd B."/>
            <person name="Jarett J.K."/>
            <person name="Geller-Mcgrath D.E."/>
            <person name="Sieber C.M."/>
            <person name="Emerson J.B."/>
            <person name="Anantharaman K."/>
            <person name="Thomas B.C."/>
            <person name="Malmstrom R."/>
            <person name="Stieglmeier M."/>
            <person name="Klingl A."/>
            <person name="Woyke T."/>
            <person name="Ryan C.M."/>
            <person name="Banfield J.F."/>
        </authorList>
    </citation>
    <scope>NUCLEOTIDE SEQUENCE [LARGE SCALE GENOMIC DNA]</scope>
    <source>
        <strain evidence="2">CG17_big_fil_post_rev_8_21_14_2_50_48_46</strain>
    </source>
</reference>
<evidence type="ECO:0000259" key="1">
    <source>
        <dbReference type="Pfam" id="PF03435"/>
    </source>
</evidence>
<dbReference type="PANTHER" id="PTHR43796:SF2">
    <property type="entry name" value="CARBOXYNORSPERMIDINE SYNTHASE"/>
    <property type="match status" value="1"/>
</dbReference>
<proteinExistence type="predicted"/>
<name>A0A2M7G5B1_9BACT</name>
<organism evidence="2 3">
    <name type="scientific">bacterium (Candidatus Blackallbacteria) CG17_big_fil_post_rev_8_21_14_2_50_48_46</name>
    <dbReference type="NCBI Taxonomy" id="2014261"/>
    <lineage>
        <taxon>Bacteria</taxon>
        <taxon>Candidatus Blackallbacteria</taxon>
    </lineage>
</organism>